<dbReference type="PROSITE" id="PS00012">
    <property type="entry name" value="PHOSPHOPANTETHEINE"/>
    <property type="match status" value="1"/>
</dbReference>
<dbReference type="PANTHER" id="PTHR45527:SF1">
    <property type="entry name" value="FATTY ACID SYNTHASE"/>
    <property type="match status" value="1"/>
</dbReference>
<evidence type="ECO:0000313" key="6">
    <source>
        <dbReference type="Proteomes" id="UP001374803"/>
    </source>
</evidence>
<dbReference type="Pfam" id="PF00550">
    <property type="entry name" value="PP-binding"/>
    <property type="match status" value="1"/>
</dbReference>
<dbReference type="RefSeq" id="WP_394831350.1">
    <property type="nucleotide sequence ID" value="NZ_CP089929.1"/>
</dbReference>
<keyword evidence="2" id="KW-0596">Phosphopantetheine</keyword>
<dbReference type="Pfam" id="PF00668">
    <property type="entry name" value="Condensation"/>
    <property type="match status" value="2"/>
</dbReference>
<dbReference type="InterPro" id="IPR006162">
    <property type="entry name" value="Ppantetheine_attach_site"/>
</dbReference>
<dbReference type="CDD" id="cd19531">
    <property type="entry name" value="LCL_NRPS-like"/>
    <property type="match status" value="1"/>
</dbReference>
<organism evidence="5 6">
    <name type="scientific">Pendulispora rubella</name>
    <dbReference type="NCBI Taxonomy" id="2741070"/>
    <lineage>
        <taxon>Bacteria</taxon>
        <taxon>Pseudomonadati</taxon>
        <taxon>Myxococcota</taxon>
        <taxon>Myxococcia</taxon>
        <taxon>Myxococcales</taxon>
        <taxon>Sorangiineae</taxon>
        <taxon>Pendulisporaceae</taxon>
        <taxon>Pendulispora</taxon>
    </lineage>
</organism>
<dbReference type="Gene3D" id="3.30.559.30">
    <property type="entry name" value="Nonribosomal peptide synthetase, condensation domain"/>
    <property type="match status" value="2"/>
</dbReference>
<proteinExistence type="predicted"/>
<dbReference type="Pfam" id="PF00501">
    <property type="entry name" value="AMP-binding"/>
    <property type="match status" value="1"/>
</dbReference>
<dbReference type="InterPro" id="IPR036736">
    <property type="entry name" value="ACP-like_sf"/>
</dbReference>
<accession>A0ABZ2KSS3</accession>
<dbReference type="SUPFAM" id="SSF52777">
    <property type="entry name" value="CoA-dependent acyltransferases"/>
    <property type="match status" value="4"/>
</dbReference>
<keyword evidence="3" id="KW-0597">Phosphoprotein</keyword>
<dbReference type="Pfam" id="PF08242">
    <property type="entry name" value="Methyltransf_12"/>
    <property type="match status" value="1"/>
</dbReference>
<dbReference type="InterPro" id="IPR020806">
    <property type="entry name" value="PKS_PP-bd"/>
</dbReference>
<dbReference type="Gene3D" id="3.40.50.150">
    <property type="entry name" value="Vaccinia Virus protein VP39"/>
    <property type="match status" value="1"/>
</dbReference>
<dbReference type="InterPro" id="IPR010071">
    <property type="entry name" value="AA_adenyl_dom"/>
</dbReference>
<dbReference type="EMBL" id="CP089983">
    <property type="protein sequence ID" value="WXB01732.1"/>
    <property type="molecule type" value="Genomic_DNA"/>
</dbReference>
<dbReference type="InterPro" id="IPR013217">
    <property type="entry name" value="Methyltransf_12"/>
</dbReference>
<keyword evidence="6" id="KW-1185">Reference proteome</keyword>
<dbReference type="CDD" id="cd17646">
    <property type="entry name" value="A_NRPS_AB3403-like"/>
    <property type="match status" value="1"/>
</dbReference>
<dbReference type="Gene3D" id="1.10.1200.10">
    <property type="entry name" value="ACP-like"/>
    <property type="match status" value="1"/>
</dbReference>
<dbReference type="SUPFAM" id="SSF56801">
    <property type="entry name" value="Acetyl-CoA synthetase-like"/>
    <property type="match status" value="1"/>
</dbReference>
<dbReference type="InterPro" id="IPR023213">
    <property type="entry name" value="CAT-like_dom_sf"/>
</dbReference>
<comment type="cofactor">
    <cofactor evidence="1">
        <name>pantetheine 4'-phosphate</name>
        <dbReference type="ChEBI" id="CHEBI:47942"/>
    </cofactor>
</comment>
<dbReference type="InterPro" id="IPR045851">
    <property type="entry name" value="AMP-bd_C_sf"/>
</dbReference>
<dbReference type="CDD" id="cd02440">
    <property type="entry name" value="AdoMet_MTases"/>
    <property type="match status" value="1"/>
</dbReference>
<dbReference type="InterPro" id="IPR001242">
    <property type="entry name" value="Condensation_dom"/>
</dbReference>
<dbReference type="Gene3D" id="3.40.50.980">
    <property type="match status" value="2"/>
</dbReference>
<dbReference type="Proteomes" id="UP001374803">
    <property type="component" value="Chromosome"/>
</dbReference>
<dbReference type="SMART" id="SM00823">
    <property type="entry name" value="PKS_PP"/>
    <property type="match status" value="1"/>
</dbReference>
<name>A0ABZ2KSS3_9BACT</name>
<dbReference type="NCBIfam" id="TIGR01733">
    <property type="entry name" value="AA-adenyl-dom"/>
    <property type="match status" value="1"/>
</dbReference>
<dbReference type="InterPro" id="IPR029063">
    <property type="entry name" value="SAM-dependent_MTases_sf"/>
</dbReference>
<dbReference type="PROSITE" id="PS50075">
    <property type="entry name" value="CARRIER"/>
    <property type="match status" value="1"/>
</dbReference>
<dbReference type="SUPFAM" id="SSF47336">
    <property type="entry name" value="ACP-like"/>
    <property type="match status" value="1"/>
</dbReference>
<evidence type="ECO:0000259" key="4">
    <source>
        <dbReference type="PROSITE" id="PS50075"/>
    </source>
</evidence>
<feature type="domain" description="Carrier" evidence="4">
    <location>
        <begin position="1418"/>
        <end position="1492"/>
    </location>
</feature>
<dbReference type="Gene3D" id="3.30.559.10">
    <property type="entry name" value="Chloramphenicol acetyltransferase-like domain"/>
    <property type="match status" value="2"/>
</dbReference>
<dbReference type="InterPro" id="IPR009081">
    <property type="entry name" value="PP-bd_ACP"/>
</dbReference>
<evidence type="ECO:0000256" key="1">
    <source>
        <dbReference type="ARBA" id="ARBA00001957"/>
    </source>
</evidence>
<gene>
    <name evidence="5" type="ORF">LVJ94_33055</name>
</gene>
<protein>
    <submittedName>
        <fullName evidence="5">Amino acid adenylation domain-containing protein</fullName>
    </submittedName>
</protein>
<dbReference type="Gene3D" id="2.30.38.10">
    <property type="entry name" value="Luciferase, Domain 3"/>
    <property type="match status" value="1"/>
</dbReference>
<dbReference type="InterPro" id="IPR000873">
    <property type="entry name" value="AMP-dep_synth/lig_dom"/>
</dbReference>
<dbReference type="PANTHER" id="PTHR45527">
    <property type="entry name" value="NONRIBOSOMAL PEPTIDE SYNTHETASE"/>
    <property type="match status" value="1"/>
</dbReference>
<dbReference type="Gene3D" id="3.30.300.30">
    <property type="match status" value="2"/>
</dbReference>
<dbReference type="SUPFAM" id="SSF53335">
    <property type="entry name" value="S-adenosyl-L-methionine-dependent methyltransferases"/>
    <property type="match status" value="1"/>
</dbReference>
<evidence type="ECO:0000313" key="5">
    <source>
        <dbReference type="EMBL" id="WXB01732.1"/>
    </source>
</evidence>
<reference evidence="5" key="1">
    <citation type="submission" date="2021-12" db="EMBL/GenBank/DDBJ databases">
        <title>Discovery of the Pendulisporaceae a myxobacterial family with distinct sporulation behavior and unique specialized metabolism.</title>
        <authorList>
            <person name="Garcia R."/>
            <person name="Popoff A."/>
            <person name="Bader C.D."/>
            <person name="Loehr J."/>
            <person name="Walesch S."/>
            <person name="Walt C."/>
            <person name="Boldt J."/>
            <person name="Bunk B."/>
            <person name="Haeckl F.J.F.P.J."/>
            <person name="Gunesch A.P."/>
            <person name="Birkelbach J."/>
            <person name="Nuebel U."/>
            <person name="Pietschmann T."/>
            <person name="Bach T."/>
            <person name="Mueller R."/>
        </authorList>
    </citation>
    <scope>NUCLEOTIDE SEQUENCE</scope>
    <source>
        <strain evidence="5">MSr11367</strain>
    </source>
</reference>
<evidence type="ECO:0000256" key="2">
    <source>
        <dbReference type="ARBA" id="ARBA00022450"/>
    </source>
</evidence>
<sequence>MTQEMSATKRALLERWKRGGAEAAKTDIPRMKRNGATLHEAPLSSTQQRLWYLDQLVPNSPAYNVPFVGRLTGHLDAGALQRALTEMVRRHETLRTTFPTVGGRAKQIIGAPFRVELPIEDFSDLTAAQRDTRAQAVVHEEAQQIFSLERGPLFAARLVRLSADEHLFLITIHHIVSDGWSLGIFNRELAALYAAYTQGQPSPLGELPIQYGDFAAWQQQRLADHACKPDLDFWKRELEGLSPLSLPTDRPRPAVQTFRGARMEFVVPEGITSAVREACKREDVTPYMFFLGAFTALLSRYSGQDDIAVGSPIANRGRVETEGLIGFFSNTIVLRTDLSNDPSFRELLARIRNRSLGAFQHQDLPFEQLVNELETKRDTSRNPIFQVMMVLQNSVSERVPFAGLESTFEETPSGTSKFDIWLQLLPVAGTWQATFEYATDLFDEATLARMSKHLLTVLEAVSTQPELALSRIPLLDEAERHVVLTAFNDTARDYGTERLLHEHIEEQVERSPHRIAVSFEEQTLTYAALDERANQLAHYLIAAGVKPDTLVGVYAERSTKLVVALLAILKSGGAYVPLDPSYPDERIEHMIRDTAVPVLLTDRGLPARLSARLADVTTHTVSLDDWTEIAKQPRHRPAVRMPMDRLAYTIFTSGSTGLPKGAMNTHRGICNRLLWMQEAYALTHEDSVLQKTPFSFDVSVWEFFWPLMTGARLVVARPEGHKDPGYLVETILRERITTMHFVPSMLQATLDHPRVSECTSLVRVVCSGEALPAEFRDRFFAKLPSSELHNLYGPTEAAVDVTFWQCRREDTSPVVPIGKPIANTQIYILDTHGEPVPVGVPGELYIGGTNVGRGYLNRAELDAERFVRDPFLNGVSKMYRTGDRARWLPSGDVEFMGRLDSQVKLRGLRIELGEIEHALRKHDHVADAAVVVRGKQLAAYLVPTHETLEGLTATEEHVAQWEGVFNEAYTAGETPVDAALNLAGWNSSYDGKPIPTEEMREWVERTVERILETKPRRVLEIGCGTGLLLLRIAPHCEHFAGTDASAQALHYLRPHVAGLSNVTLEHRAAERFEGMQAGSFDTVVLNSVVQYFPSADYLSRVLEGCIDLVQDGGTIFLGDIRDHARLETFHASVEIANADPEAEIEHLRQRIDRRSFQDNELAVSPLFFLELVKQLPRAAGVRILLKRGRATNELTRFRYDVRIDVGRNDQKEHAAADVVPLDWSEDGLNLGKLEQILADAQGPIHVRRVINRRLARDARALDALKKADGDAHLDAVLEPARAGDADGEEPEAFFELAGRLPYEVDVLWTGFDGPEHFDVVLTPRGRHAGSVVAASVLSVPGRENTSRIARSNNPLHAKLARRLVPELRSYLGDKLPEFMIPNAFMLLDRLPVSPNGKLDREALPPPIRVLPEATAGDAPSTAAEETLAAIWAQILGLERVGVEASFFELGGDSVLSIQVVARANEAGLAVTPGDIVRYQSIRQLAAAASSKEAAAPAVPSRPFVELSPAELEAISARTRPAEYGFPLSAYQRELLLHRRANPSAGLYVQFMVTRLRAAPGGVLDLDAVDAAWQAVAERHPTFRASLQWEGLPEPFQVVHRPAPIQVERHQGSNWKEWIRAGQKEGFVLDQPGHVRIGVFQTAPDEAVMVWLYNYMFSDGWSTSFVLGDFVVHYDAILRGVPVELPPANPYRRYIEYQRGLDLTETEAFWRRTMSSFDGATPLVVSLGGTRLAPSQGGAYVRKDRAISPEASAALRALAKRAHITLNNLVQAAWALILARFTGRTRVSFGSMMSGRSASLAGYERMVGIFTSALPMLVPVAGEQSLVDWLQELPRIQADLNTHHHASLSDIRRWSGRPEDAPLYDSCFVFVNWPTSADVAPGDQRPSLEFMDGQTQTEHPLRFVCFALGPSLTLQFLHYEAQLPNSVLEPLIEATCDLLERLGQCEQAPVADVLASIRLG</sequence>
<evidence type="ECO:0000256" key="3">
    <source>
        <dbReference type="ARBA" id="ARBA00022553"/>
    </source>
</evidence>